<gene>
    <name evidence="2" type="ORF">DWY65_09330</name>
</gene>
<evidence type="ECO:0000313" key="3">
    <source>
        <dbReference type="Proteomes" id="UP000283310"/>
    </source>
</evidence>
<dbReference type="AlphaFoldDB" id="A0A412DLI8"/>
<dbReference type="RefSeq" id="WP_117903820.1">
    <property type="nucleotide sequence ID" value="NZ_JADNPL010000011.1"/>
</dbReference>
<sequence>MKVQYAIVLLLSLFTVRLHAQHGIERDTVRLRKDSLVSIPHKESISYGKAVNTLNPKEYEVHKPSGKVSGMNVDFKLYRPFYVPLYYTNPSPMFYGDYSTAGRILPSLYGTGSQSTLPGLGRINRISFMYGWSNDYFDVQAGVSATKYSLPYSVGQSFGAFGTLLYHPRERFHIKLFGSYSPDSRYGFNGTSYGTTVGYDVTDRFGVEVGVQRYYEPQRGWQTAPIAIPYYKFNKLKFGIDMGGLLYEGIRNAVNK</sequence>
<feature type="signal peptide" evidence="1">
    <location>
        <begin position="1"/>
        <end position="20"/>
    </location>
</feature>
<keyword evidence="1" id="KW-0732">Signal</keyword>
<evidence type="ECO:0008006" key="4">
    <source>
        <dbReference type="Google" id="ProtNLM"/>
    </source>
</evidence>
<evidence type="ECO:0000313" key="2">
    <source>
        <dbReference type="EMBL" id="RGR12982.1"/>
    </source>
</evidence>
<reference evidence="2 3" key="1">
    <citation type="submission" date="2018-08" db="EMBL/GenBank/DDBJ databases">
        <title>A genome reference for cultivated species of the human gut microbiota.</title>
        <authorList>
            <person name="Zou Y."/>
            <person name="Xue W."/>
            <person name="Luo G."/>
        </authorList>
    </citation>
    <scope>NUCLEOTIDE SEQUENCE [LARGE SCALE GENOMIC DNA]</scope>
    <source>
        <strain evidence="2 3">AF26-20BH</strain>
    </source>
</reference>
<dbReference type="Proteomes" id="UP000283310">
    <property type="component" value="Unassembled WGS sequence"/>
</dbReference>
<protein>
    <recommendedName>
        <fullName evidence="4">YjbH domain-containing protein</fullName>
    </recommendedName>
</protein>
<organism evidence="2 3">
    <name type="scientific">Bacteroides stercoris</name>
    <dbReference type="NCBI Taxonomy" id="46506"/>
    <lineage>
        <taxon>Bacteria</taxon>
        <taxon>Pseudomonadati</taxon>
        <taxon>Bacteroidota</taxon>
        <taxon>Bacteroidia</taxon>
        <taxon>Bacteroidales</taxon>
        <taxon>Bacteroidaceae</taxon>
        <taxon>Bacteroides</taxon>
    </lineage>
</organism>
<accession>A0A412DLI8</accession>
<dbReference type="EMBL" id="QRTW01000014">
    <property type="protein sequence ID" value="RGR12982.1"/>
    <property type="molecule type" value="Genomic_DNA"/>
</dbReference>
<feature type="chain" id="PRO_5019484864" description="YjbH domain-containing protein" evidence="1">
    <location>
        <begin position="21"/>
        <end position="256"/>
    </location>
</feature>
<name>A0A412DLI8_BACSE</name>
<comment type="caution">
    <text evidence="2">The sequence shown here is derived from an EMBL/GenBank/DDBJ whole genome shotgun (WGS) entry which is preliminary data.</text>
</comment>
<evidence type="ECO:0000256" key="1">
    <source>
        <dbReference type="SAM" id="SignalP"/>
    </source>
</evidence>
<proteinExistence type="predicted"/>